<organism evidence="2 3">
    <name type="scientific">Lojkania enalia</name>
    <dbReference type="NCBI Taxonomy" id="147567"/>
    <lineage>
        <taxon>Eukaryota</taxon>
        <taxon>Fungi</taxon>
        <taxon>Dikarya</taxon>
        <taxon>Ascomycota</taxon>
        <taxon>Pezizomycotina</taxon>
        <taxon>Dothideomycetes</taxon>
        <taxon>Pleosporomycetidae</taxon>
        <taxon>Pleosporales</taxon>
        <taxon>Pleosporales incertae sedis</taxon>
        <taxon>Lojkania</taxon>
    </lineage>
</organism>
<name>A0A9P4N791_9PLEO</name>
<comment type="caution">
    <text evidence="2">The sequence shown here is derived from an EMBL/GenBank/DDBJ whole genome shotgun (WGS) entry which is preliminary data.</text>
</comment>
<keyword evidence="3" id="KW-1185">Reference proteome</keyword>
<accession>A0A9P4N791</accession>
<feature type="region of interest" description="Disordered" evidence="1">
    <location>
        <begin position="1"/>
        <end position="20"/>
    </location>
</feature>
<sequence>MPPAGPNSHGAEACEPSPPGSPSFTAIEAARLNVRPRLSLLQSPFLYRFQSFSTSLTACLSAANPFLRTLVLDIRLISVSARYYSPAGHTRFGFACKFFASNPTHRSGNERYSTVSRRQSSTQTLQSTSHSLAIIFPLIIDRLLEAHFLANSSLS</sequence>
<dbReference type="EMBL" id="ML986602">
    <property type="protein sequence ID" value="KAF2265964.1"/>
    <property type="molecule type" value="Genomic_DNA"/>
</dbReference>
<reference evidence="3" key="1">
    <citation type="journal article" date="2020" name="Stud. Mycol.">
        <title>101 Dothideomycetes genomes: A test case for predicting lifestyles and emergence of pathogens.</title>
        <authorList>
            <person name="Haridas S."/>
            <person name="Albert R."/>
            <person name="Binder M."/>
            <person name="Bloem J."/>
            <person name="LaButti K."/>
            <person name="Salamov A."/>
            <person name="Andreopoulos B."/>
            <person name="Baker S."/>
            <person name="Barry K."/>
            <person name="Bills G."/>
            <person name="Bluhm B."/>
            <person name="Cannon C."/>
            <person name="Castanera R."/>
            <person name="Culley D."/>
            <person name="Daum C."/>
            <person name="Ezra D."/>
            <person name="Gonzalez J."/>
            <person name="Henrissat B."/>
            <person name="Kuo A."/>
            <person name="Liang C."/>
            <person name="Lipzen A."/>
            <person name="Lutzoni F."/>
            <person name="Magnuson J."/>
            <person name="Mondo S."/>
            <person name="Nolan M."/>
            <person name="Ohm R."/>
            <person name="Pangilinan J."/>
            <person name="Park H.-J."/>
            <person name="Ramirez L."/>
            <person name="Alfaro M."/>
            <person name="Sun H."/>
            <person name="Tritt A."/>
            <person name="Yoshinaga Y."/>
            <person name="Zwiers L.-H."/>
            <person name="Turgeon B."/>
            <person name="Goodwin S."/>
            <person name="Spatafora J."/>
            <person name="Crous P."/>
            <person name="Grigoriev I."/>
        </authorList>
    </citation>
    <scope>NUCLEOTIDE SEQUENCE [LARGE SCALE GENOMIC DNA]</scope>
    <source>
        <strain evidence="3">CBS 304.66</strain>
    </source>
</reference>
<dbReference type="AlphaFoldDB" id="A0A9P4N791"/>
<proteinExistence type="predicted"/>
<evidence type="ECO:0000256" key="1">
    <source>
        <dbReference type="SAM" id="MobiDB-lite"/>
    </source>
</evidence>
<protein>
    <submittedName>
        <fullName evidence="2">Uncharacterized protein</fullName>
    </submittedName>
</protein>
<gene>
    <name evidence="2" type="ORF">CC78DRAFT_169685</name>
</gene>
<evidence type="ECO:0000313" key="3">
    <source>
        <dbReference type="Proteomes" id="UP000800093"/>
    </source>
</evidence>
<dbReference type="Proteomes" id="UP000800093">
    <property type="component" value="Unassembled WGS sequence"/>
</dbReference>
<evidence type="ECO:0000313" key="2">
    <source>
        <dbReference type="EMBL" id="KAF2265964.1"/>
    </source>
</evidence>